<accession>A0ABU2ZZG8</accession>
<feature type="transmembrane region" description="Helical" evidence="1">
    <location>
        <begin position="102"/>
        <end position="121"/>
    </location>
</feature>
<feature type="transmembrane region" description="Helical" evidence="1">
    <location>
        <begin position="222"/>
        <end position="243"/>
    </location>
</feature>
<keyword evidence="1" id="KW-1133">Transmembrane helix</keyword>
<feature type="transmembrane region" description="Helical" evidence="1">
    <location>
        <begin position="165"/>
        <end position="184"/>
    </location>
</feature>
<name>A0ABU2ZZG8_9GAMM</name>
<dbReference type="PANTHER" id="PTHR31061">
    <property type="entry name" value="LD22376P"/>
    <property type="match status" value="1"/>
</dbReference>
<dbReference type="PANTHER" id="PTHR31061:SF24">
    <property type="entry name" value="LD22376P"/>
    <property type="match status" value="1"/>
</dbReference>
<reference evidence="2 3" key="1">
    <citation type="submission" date="2023-09" db="EMBL/GenBank/DDBJ databases">
        <authorList>
            <person name="Rey-Velasco X."/>
        </authorList>
    </citation>
    <scope>NUCLEOTIDE SEQUENCE [LARGE SCALE GENOMIC DNA]</scope>
    <source>
        <strain evidence="2 3">W431</strain>
    </source>
</reference>
<proteinExistence type="predicted"/>
<feature type="transmembrane region" description="Helical" evidence="1">
    <location>
        <begin position="141"/>
        <end position="158"/>
    </location>
</feature>
<comment type="caution">
    <text evidence="2">The sequence shown here is derived from an EMBL/GenBank/DDBJ whole genome shotgun (WGS) entry which is preliminary data.</text>
</comment>
<evidence type="ECO:0000313" key="2">
    <source>
        <dbReference type="EMBL" id="MDT0603326.1"/>
    </source>
</evidence>
<gene>
    <name evidence="2" type="ORF">RM573_06925</name>
</gene>
<feature type="transmembrane region" description="Helical" evidence="1">
    <location>
        <begin position="252"/>
        <end position="274"/>
    </location>
</feature>
<feature type="transmembrane region" description="Helical" evidence="1">
    <location>
        <begin position="315"/>
        <end position="337"/>
    </location>
</feature>
<dbReference type="EMBL" id="JAVRIF010000003">
    <property type="protein sequence ID" value="MDT0603326.1"/>
    <property type="molecule type" value="Genomic_DNA"/>
</dbReference>
<keyword evidence="3" id="KW-1185">Reference proteome</keyword>
<protein>
    <submittedName>
        <fullName evidence="2">DUF5009 domain-containing protein</fullName>
    </submittedName>
</protein>
<sequence length="383" mass="42869">MMSQVQEPTVATPVKKKRLLSIDALRGFDMFWILGGEKLFAAFFIITGWSLFHIGAEQMQHSAWHGFTAYDLIFPLFIFLSGVSLGIAAKPLSSYPPRQAKAILLQGVKRLVLLIIFGVLYNHGWGTGMPASPEDIRYASVLGRIGISWFIAALLVWYVSERTQWIVAVAILVIYWLLLSFVSIGELGGGNFTAEGALNVWFDQTFLPGTTYRNLPLDPEGILSNVNSVVNALIGVFIGRYMIKHQANAQYLLIRLVILAGVLLLLGYVWGQFFPINKTLWTSSFVLVTTGYSVLLLALFYALVDVICLTRWAKFFAVIGTNSIIVYLGSSLINWQYTSKSLFGGLIKIAPAGWQDIILFGGMLLLQWLVLYWLYCRKIFIKV</sequence>
<feature type="transmembrane region" description="Helical" evidence="1">
    <location>
        <begin position="357"/>
        <end position="375"/>
    </location>
</feature>
<evidence type="ECO:0000313" key="3">
    <source>
        <dbReference type="Proteomes" id="UP001266357"/>
    </source>
</evidence>
<dbReference type="RefSeq" id="WP_311579294.1">
    <property type="nucleotide sequence ID" value="NZ_JAVRIF010000003.1"/>
</dbReference>
<keyword evidence="1" id="KW-0472">Membrane</keyword>
<dbReference type="NCBIfam" id="NF046061">
    <property type="entry name" value="NagX_SO_3504"/>
    <property type="match status" value="1"/>
</dbReference>
<organism evidence="2 3">
    <name type="scientific">Thalassotalea castellviae</name>
    <dbReference type="NCBI Taxonomy" id="3075612"/>
    <lineage>
        <taxon>Bacteria</taxon>
        <taxon>Pseudomonadati</taxon>
        <taxon>Pseudomonadota</taxon>
        <taxon>Gammaproteobacteria</taxon>
        <taxon>Alteromonadales</taxon>
        <taxon>Colwelliaceae</taxon>
        <taxon>Thalassotalea</taxon>
    </lineage>
</organism>
<evidence type="ECO:0000256" key="1">
    <source>
        <dbReference type="SAM" id="Phobius"/>
    </source>
</evidence>
<dbReference type="Proteomes" id="UP001266357">
    <property type="component" value="Unassembled WGS sequence"/>
</dbReference>
<keyword evidence="1" id="KW-0812">Transmembrane</keyword>
<feature type="transmembrane region" description="Helical" evidence="1">
    <location>
        <begin position="280"/>
        <end position="303"/>
    </location>
</feature>
<feature type="transmembrane region" description="Helical" evidence="1">
    <location>
        <begin position="72"/>
        <end position="90"/>
    </location>
</feature>
<feature type="transmembrane region" description="Helical" evidence="1">
    <location>
        <begin position="31"/>
        <end position="52"/>
    </location>
</feature>